<dbReference type="EMBL" id="LAZR01027598">
    <property type="protein sequence ID" value="KKL65240.1"/>
    <property type="molecule type" value="Genomic_DNA"/>
</dbReference>
<feature type="non-terminal residue" evidence="1">
    <location>
        <position position="1"/>
    </location>
</feature>
<evidence type="ECO:0000313" key="1">
    <source>
        <dbReference type="EMBL" id="KKL65240.1"/>
    </source>
</evidence>
<sequence>KYPWYKKNNENDQLFLRNILVKDFTFDSQLMVKTISLVGFTINIYLKDIVPIRFSTGISFVKGSRVKLKWLRRSLFVIVFSL</sequence>
<gene>
    <name evidence="1" type="ORF">LCGC14_2156940</name>
</gene>
<comment type="caution">
    <text evidence="1">The sequence shown here is derived from an EMBL/GenBank/DDBJ whole genome shotgun (WGS) entry which is preliminary data.</text>
</comment>
<proteinExistence type="predicted"/>
<dbReference type="AlphaFoldDB" id="A0A0F9G6U5"/>
<organism evidence="1">
    <name type="scientific">marine sediment metagenome</name>
    <dbReference type="NCBI Taxonomy" id="412755"/>
    <lineage>
        <taxon>unclassified sequences</taxon>
        <taxon>metagenomes</taxon>
        <taxon>ecological metagenomes</taxon>
    </lineage>
</organism>
<name>A0A0F9G6U5_9ZZZZ</name>
<protein>
    <submittedName>
        <fullName evidence="1">Uncharacterized protein</fullName>
    </submittedName>
</protein>
<reference evidence="1" key="1">
    <citation type="journal article" date="2015" name="Nature">
        <title>Complex archaea that bridge the gap between prokaryotes and eukaryotes.</title>
        <authorList>
            <person name="Spang A."/>
            <person name="Saw J.H."/>
            <person name="Jorgensen S.L."/>
            <person name="Zaremba-Niedzwiedzka K."/>
            <person name="Martijn J."/>
            <person name="Lind A.E."/>
            <person name="van Eijk R."/>
            <person name="Schleper C."/>
            <person name="Guy L."/>
            <person name="Ettema T.J."/>
        </authorList>
    </citation>
    <scope>NUCLEOTIDE SEQUENCE</scope>
</reference>
<accession>A0A0F9G6U5</accession>